<dbReference type="InterPro" id="IPR036291">
    <property type="entry name" value="NAD(P)-bd_dom_sf"/>
</dbReference>
<name>A0A2H0TEH9_9BACT</name>
<evidence type="ECO:0000259" key="1">
    <source>
        <dbReference type="Pfam" id="PF01370"/>
    </source>
</evidence>
<dbReference type="GO" id="GO:0050577">
    <property type="term" value="F:GDP-L-fucose synthase activity"/>
    <property type="evidence" value="ECO:0007669"/>
    <property type="project" value="TreeGrafter"/>
</dbReference>
<dbReference type="PANTHER" id="PTHR43238">
    <property type="entry name" value="GDP-L-FUCOSE SYNTHASE"/>
    <property type="match status" value="1"/>
</dbReference>
<dbReference type="EMBL" id="PFCO01000001">
    <property type="protein sequence ID" value="PIR69952.1"/>
    <property type="molecule type" value="Genomic_DNA"/>
</dbReference>
<dbReference type="AlphaFoldDB" id="A0A2H0TEH9"/>
<dbReference type="PANTHER" id="PTHR43238:SF1">
    <property type="entry name" value="GDP-L-FUCOSE SYNTHASE"/>
    <property type="match status" value="1"/>
</dbReference>
<dbReference type="SUPFAM" id="SSF51735">
    <property type="entry name" value="NAD(P)-binding Rossmann-fold domains"/>
    <property type="match status" value="1"/>
</dbReference>
<dbReference type="Proteomes" id="UP000231503">
    <property type="component" value="Unassembled WGS sequence"/>
</dbReference>
<protein>
    <recommendedName>
        <fullName evidence="1">NAD-dependent epimerase/dehydratase domain-containing protein</fullName>
    </recommendedName>
</protein>
<reference evidence="3" key="1">
    <citation type="submission" date="2017-09" db="EMBL/GenBank/DDBJ databases">
        <title>Depth-based differentiation of microbial function through sediment-hosted aquifers and enrichment of novel symbionts in the deep terrestrial subsurface.</title>
        <authorList>
            <person name="Probst A.J."/>
            <person name="Ladd B."/>
            <person name="Jarett J.K."/>
            <person name="Geller-Mcgrath D.E."/>
            <person name="Sieber C.M.K."/>
            <person name="Emerson J.B."/>
            <person name="Anantharaman K."/>
            <person name="Thomas B.C."/>
            <person name="Malmstrom R."/>
            <person name="Stieglmeier M."/>
            <person name="Klingl A."/>
            <person name="Woyke T."/>
            <person name="Ryan C.M."/>
            <person name="Banfield J.F."/>
        </authorList>
    </citation>
    <scope>NUCLEOTIDE SEQUENCE [LARGE SCALE GENOMIC DNA]</scope>
</reference>
<sequence length="316" mass="34541">MKFDFTGKNVLVAGGTGLIGTPLVRMLIEKGANVTVASLDDPSRAHSDAAFVQTDLRSFEACLKVCAEMDYVFNLLCVKGSPLFMKEHPARVFVSHIQFNTNLMEAARLKGVSGFLYTSTVGVYAPSAVMQEDSVWHTFPSEHDKFAGWAKRMGELQAEAYGKEYGWNAISIVRPANVYGPHDTFDPESAMVIPSLIARAMSGEGPFVVWGDGSAVRDFIYADDVARGMLFVAEHGITKPVNIGSGVGVSIRELVEVIISCLPEKPTIVWDTEKPTGDAMRILDTSRVSVYGWKPAISLKEGIAKTIKWYEKNHAA</sequence>
<evidence type="ECO:0000313" key="2">
    <source>
        <dbReference type="EMBL" id="PIR69952.1"/>
    </source>
</evidence>
<dbReference type="InterPro" id="IPR001509">
    <property type="entry name" value="Epimerase_deHydtase"/>
</dbReference>
<dbReference type="Gene3D" id="3.90.25.10">
    <property type="entry name" value="UDP-galactose 4-epimerase, domain 1"/>
    <property type="match status" value="1"/>
</dbReference>
<gene>
    <name evidence="2" type="ORF">COU47_00780</name>
</gene>
<organism evidence="2 3">
    <name type="scientific">Candidatus Niyogibacteria bacterium CG10_big_fil_rev_8_21_14_0_10_46_36</name>
    <dbReference type="NCBI Taxonomy" id="1974726"/>
    <lineage>
        <taxon>Bacteria</taxon>
        <taxon>Candidatus Niyogiibacteriota</taxon>
    </lineage>
</organism>
<comment type="caution">
    <text evidence="2">The sequence shown here is derived from an EMBL/GenBank/DDBJ whole genome shotgun (WGS) entry which is preliminary data.</text>
</comment>
<proteinExistence type="predicted"/>
<evidence type="ECO:0000313" key="3">
    <source>
        <dbReference type="Proteomes" id="UP000231503"/>
    </source>
</evidence>
<dbReference type="Gene3D" id="3.40.50.720">
    <property type="entry name" value="NAD(P)-binding Rossmann-like Domain"/>
    <property type="match status" value="1"/>
</dbReference>
<dbReference type="Pfam" id="PF01370">
    <property type="entry name" value="Epimerase"/>
    <property type="match status" value="1"/>
</dbReference>
<feature type="domain" description="NAD-dependent epimerase/dehydratase" evidence="1">
    <location>
        <begin position="10"/>
        <end position="244"/>
    </location>
</feature>
<accession>A0A2H0TEH9</accession>